<organism evidence="1 2">
    <name type="scientific">Amborella trichopoda</name>
    <dbReference type="NCBI Taxonomy" id="13333"/>
    <lineage>
        <taxon>Eukaryota</taxon>
        <taxon>Viridiplantae</taxon>
        <taxon>Streptophyta</taxon>
        <taxon>Embryophyta</taxon>
        <taxon>Tracheophyta</taxon>
        <taxon>Spermatophyta</taxon>
        <taxon>Magnoliopsida</taxon>
        <taxon>Amborellales</taxon>
        <taxon>Amborellaceae</taxon>
        <taxon>Amborella</taxon>
    </lineage>
</organism>
<reference evidence="2" key="1">
    <citation type="journal article" date="2013" name="Science">
        <title>The Amborella genome and the evolution of flowering plants.</title>
        <authorList>
            <consortium name="Amborella Genome Project"/>
        </authorList>
    </citation>
    <scope>NUCLEOTIDE SEQUENCE [LARGE SCALE GENOMIC DNA]</scope>
</reference>
<dbReference type="EMBL" id="KI397474">
    <property type="protein sequence ID" value="ERM95594.1"/>
    <property type="molecule type" value="Genomic_DNA"/>
</dbReference>
<dbReference type="AlphaFoldDB" id="W1NK37"/>
<dbReference type="OMA" id="QSAWAWW"/>
<gene>
    <name evidence="1" type="ORF">AMTR_s00023p00128160</name>
</gene>
<keyword evidence="2" id="KW-1185">Reference proteome</keyword>
<name>W1NK37_AMBTC</name>
<accession>W1NK37</accession>
<evidence type="ECO:0000313" key="2">
    <source>
        <dbReference type="Proteomes" id="UP000017836"/>
    </source>
</evidence>
<protein>
    <submittedName>
        <fullName evidence="1">Uncharacterized protein</fullName>
    </submittedName>
</protein>
<proteinExistence type="predicted"/>
<evidence type="ECO:0000313" key="1">
    <source>
        <dbReference type="EMBL" id="ERM95594.1"/>
    </source>
</evidence>
<sequence length="129" mass="14019">MPSPSSCSCHGSLPWLMDPLPLAQPSWSTTAPSVHPIAPSPTVESAPIQVWGEDQSAWAWWLGFLHTLDLKGDMNPSMDEPCTYMGDDLGMGALFGLPRVSIEAKEGAIDAHDISPDEWLMMGPEQDQD</sequence>
<dbReference type="Proteomes" id="UP000017836">
    <property type="component" value="Unassembled WGS sequence"/>
</dbReference>
<dbReference type="HOGENOM" id="CLU_1951671_0_0_1"/>
<dbReference type="Gramene" id="ERM95594">
    <property type="protein sequence ID" value="ERM95594"/>
    <property type="gene ID" value="AMTR_s00023p00128160"/>
</dbReference>